<evidence type="ECO:0000313" key="1">
    <source>
        <dbReference type="EMBL" id="OWR45100.1"/>
    </source>
</evidence>
<keyword evidence="2" id="KW-1185">Reference proteome</keyword>
<dbReference type="InParanoid" id="A0A212EUC7"/>
<evidence type="ECO:0000313" key="2">
    <source>
        <dbReference type="Proteomes" id="UP000007151"/>
    </source>
</evidence>
<comment type="caution">
    <text evidence="1">The sequence shown here is derived from an EMBL/GenBank/DDBJ whole genome shotgun (WGS) entry which is preliminary data.</text>
</comment>
<protein>
    <submittedName>
        <fullName evidence="1">Uncharacterized protein</fullName>
    </submittedName>
</protein>
<dbReference type="AlphaFoldDB" id="A0A212EUC7"/>
<organism evidence="1 2">
    <name type="scientific">Danaus plexippus plexippus</name>
    <dbReference type="NCBI Taxonomy" id="278856"/>
    <lineage>
        <taxon>Eukaryota</taxon>
        <taxon>Metazoa</taxon>
        <taxon>Ecdysozoa</taxon>
        <taxon>Arthropoda</taxon>
        <taxon>Hexapoda</taxon>
        <taxon>Insecta</taxon>
        <taxon>Pterygota</taxon>
        <taxon>Neoptera</taxon>
        <taxon>Endopterygota</taxon>
        <taxon>Lepidoptera</taxon>
        <taxon>Glossata</taxon>
        <taxon>Ditrysia</taxon>
        <taxon>Papilionoidea</taxon>
        <taxon>Nymphalidae</taxon>
        <taxon>Danainae</taxon>
        <taxon>Danaini</taxon>
        <taxon>Danaina</taxon>
        <taxon>Danaus</taxon>
        <taxon>Danaus</taxon>
    </lineage>
</organism>
<accession>A0A212EUC7</accession>
<name>A0A212EUC7_DANPL</name>
<dbReference type="KEGG" id="dpl:KGM_207333"/>
<dbReference type="EMBL" id="AGBW02012412">
    <property type="protein sequence ID" value="OWR45100.1"/>
    <property type="molecule type" value="Genomic_DNA"/>
</dbReference>
<proteinExistence type="predicted"/>
<dbReference type="Proteomes" id="UP000007151">
    <property type="component" value="Unassembled WGS sequence"/>
</dbReference>
<sequence>MSFVTFVCRTSSSSYVRFGPVPRARLLWGMRFVSIDLKDSPTAGDMDRDPLEPVGLGVGLKCGVEARPAPPLPPESLLF</sequence>
<gene>
    <name evidence="1" type="ORF">KGM_207333</name>
</gene>
<reference evidence="1 2" key="1">
    <citation type="journal article" date="2011" name="Cell">
        <title>The monarch butterfly genome yields insights into long-distance migration.</title>
        <authorList>
            <person name="Zhan S."/>
            <person name="Merlin C."/>
            <person name="Boore J.L."/>
            <person name="Reppert S.M."/>
        </authorList>
    </citation>
    <scope>NUCLEOTIDE SEQUENCE [LARGE SCALE GENOMIC DNA]</scope>
    <source>
        <strain evidence="1">F-2</strain>
    </source>
</reference>